<reference evidence="14" key="1">
    <citation type="journal article" date="2014" name="Int. J. Syst. Evol. Microbiol.">
        <title>Complete genome of a new Firmicutes species belonging to the dominant human colonic microbiota ('Ruminococcus bicirculans') reveals two chromosomes and a selective capacity to utilize plant glucans.</title>
        <authorList>
            <consortium name="NISC Comparative Sequencing Program"/>
            <person name="Wegmann U."/>
            <person name="Louis P."/>
            <person name="Goesmann A."/>
            <person name="Henrissat B."/>
            <person name="Duncan S.H."/>
            <person name="Flint H.J."/>
        </authorList>
    </citation>
    <scope>NUCLEOTIDE SEQUENCE</scope>
    <source>
        <strain evidence="14">CGMCC 1.18437</strain>
    </source>
</reference>
<feature type="binding site" evidence="10">
    <location>
        <position position="172"/>
    </location>
    <ligand>
        <name>Mn(2+)</name>
        <dbReference type="ChEBI" id="CHEBI:29035"/>
    </ligand>
</feature>
<dbReference type="PANTHER" id="PTHR32092">
    <property type="entry name" value="6-PHOSPHO-BETA-GLUCOSIDASE-RELATED"/>
    <property type="match status" value="1"/>
</dbReference>
<evidence type="ECO:0000313" key="14">
    <source>
        <dbReference type="EMBL" id="GHF37670.1"/>
    </source>
</evidence>
<dbReference type="AlphaFoldDB" id="A0A7W8KCK0"/>
<dbReference type="Pfam" id="PF11975">
    <property type="entry name" value="Glyco_hydro_4C"/>
    <property type="match status" value="1"/>
</dbReference>
<gene>
    <name evidence="14" type="ORF">GCM10017781_12990</name>
    <name evidence="15" type="ORF">HNQ07_001159</name>
</gene>
<keyword evidence="3 10" id="KW-0479">Metal-binding</keyword>
<comment type="cofactor">
    <cofactor evidence="12">
        <name>NAD(+)</name>
        <dbReference type="ChEBI" id="CHEBI:57540"/>
    </cofactor>
    <text evidence="12">Binds 1 NAD(+) per subunit.</text>
</comment>
<dbReference type="NCBIfam" id="NF011657">
    <property type="entry name" value="PRK15076.1"/>
    <property type="match status" value="1"/>
</dbReference>
<evidence type="ECO:0000256" key="8">
    <source>
        <dbReference type="ARBA" id="ARBA00023295"/>
    </source>
</evidence>
<evidence type="ECO:0000256" key="5">
    <source>
        <dbReference type="ARBA" id="ARBA00023027"/>
    </source>
</evidence>
<comment type="caution">
    <text evidence="15">The sequence shown here is derived from an EMBL/GenBank/DDBJ whole genome shotgun (WGS) entry which is preliminary data.</text>
</comment>
<evidence type="ECO:0000313" key="17">
    <source>
        <dbReference type="Proteomes" id="UP000619376"/>
    </source>
</evidence>
<dbReference type="Gene3D" id="3.90.1820.10">
    <property type="entry name" value="AglA-like glucosidase"/>
    <property type="match status" value="1"/>
</dbReference>
<evidence type="ECO:0000256" key="11">
    <source>
        <dbReference type="PIRSR" id="PIRSR601088-4"/>
    </source>
</evidence>
<proteinExistence type="inferred from homology"/>
<evidence type="ECO:0000256" key="3">
    <source>
        <dbReference type="ARBA" id="ARBA00022723"/>
    </source>
</evidence>
<dbReference type="PRINTS" id="PR00732">
    <property type="entry name" value="GLHYDRLASE4"/>
</dbReference>
<keyword evidence="8 12" id="KW-0326">Glycosidase</keyword>
<dbReference type="RefSeq" id="WP_184109974.1">
    <property type="nucleotide sequence ID" value="NZ_BNAJ01000002.1"/>
</dbReference>
<dbReference type="GO" id="GO:0004557">
    <property type="term" value="F:alpha-galactosidase activity"/>
    <property type="evidence" value="ECO:0007669"/>
    <property type="project" value="UniProtKB-EC"/>
</dbReference>
<reference evidence="15 16" key="3">
    <citation type="submission" date="2020-08" db="EMBL/GenBank/DDBJ databases">
        <title>Genomic Encyclopedia of Type Strains, Phase IV (KMG-IV): sequencing the most valuable type-strain genomes for metagenomic binning, comparative biology and taxonomic classification.</title>
        <authorList>
            <person name="Goeker M."/>
        </authorList>
    </citation>
    <scope>NUCLEOTIDE SEQUENCE [LARGE SCALE GENOMIC DNA]</scope>
    <source>
        <strain evidence="15 16">DSM 27521</strain>
    </source>
</reference>
<keyword evidence="10" id="KW-0408">Iron</keyword>
<dbReference type="GO" id="GO:0016616">
    <property type="term" value="F:oxidoreductase activity, acting on the CH-OH group of donors, NAD or NADP as acceptor"/>
    <property type="evidence" value="ECO:0007669"/>
    <property type="project" value="InterPro"/>
</dbReference>
<name>A0A7W8KCK0_9DEIO</name>
<keyword evidence="10" id="KW-0170">Cobalt</keyword>
<evidence type="ECO:0000256" key="9">
    <source>
        <dbReference type="PIRSR" id="PIRSR601088-2"/>
    </source>
</evidence>
<sequence length="450" mass="50037">MTAPKIAMIGAGSTVFAKNLLGDILSFPELGGADIRLFDINQERLDVTEQVAHRVATAVGARPTVSATTSREQALDGADFVINMIQVGGYQPATVTDFEVPKQYGLRQTIADTLGIGGIMRALRTVPVLADMSRDMERLCPDALHMNYVNPMAMNVWGLARLSPRIKTVGLCHSVQHTAEELAKDLGIPVEEIDYLCAGINHMAFYLKFEHQGQSLYPRLMELAESGKVPEWNRVRYEMLRRLGYFVTESSEHFSEYVPYFIKRGRDDLIEKFNVPLDEYPRRCVSQIGGWEDLRVKLQNPNEPLEVKRSVEYGSLIIHSMVTGQPRVVYGNVMNSPVQHDGTAGHGKLISNLPDECSVEVPCLVDRQGIQPTRIGRIPPQLAGLMQTNVNVQALTVEALVTGNREHIYHAAMLDPHTSAELDLDQIWALTTDLLAQHGDFIPQELQAAD</sequence>
<dbReference type="EMBL" id="BNAJ01000002">
    <property type="protein sequence ID" value="GHF37670.1"/>
    <property type="molecule type" value="Genomic_DNA"/>
</dbReference>
<evidence type="ECO:0000256" key="10">
    <source>
        <dbReference type="PIRSR" id="PIRSR601088-3"/>
    </source>
</evidence>
<dbReference type="Proteomes" id="UP000539473">
    <property type="component" value="Unassembled WGS sequence"/>
</dbReference>
<dbReference type="InterPro" id="IPR001088">
    <property type="entry name" value="Glyco_hydro_4"/>
</dbReference>
<evidence type="ECO:0000313" key="15">
    <source>
        <dbReference type="EMBL" id="MBB5375702.1"/>
    </source>
</evidence>
<keyword evidence="17" id="KW-1185">Reference proteome</keyword>
<dbReference type="Proteomes" id="UP000619376">
    <property type="component" value="Unassembled WGS sequence"/>
</dbReference>
<evidence type="ECO:0000259" key="13">
    <source>
        <dbReference type="Pfam" id="PF11975"/>
    </source>
</evidence>
<comment type="similarity">
    <text evidence="2 12">Belongs to the glycosyl hydrolase 4 family.</text>
</comment>
<evidence type="ECO:0000256" key="12">
    <source>
        <dbReference type="RuleBase" id="RU361152"/>
    </source>
</evidence>
<keyword evidence="5 12" id="KW-0520">NAD</keyword>
<feature type="site" description="Increases basicity of active site Tyr" evidence="11">
    <location>
        <position position="112"/>
    </location>
</feature>
<evidence type="ECO:0000256" key="1">
    <source>
        <dbReference type="ARBA" id="ARBA00001936"/>
    </source>
</evidence>
<dbReference type="InterPro" id="IPR022616">
    <property type="entry name" value="Glyco_hydro_4_C"/>
</dbReference>
<keyword evidence="6 10" id="KW-0464">Manganese</keyword>
<dbReference type="EC" id="3.2.1.22" evidence="15"/>
<dbReference type="GO" id="GO:0046872">
    <property type="term" value="F:metal ion binding"/>
    <property type="evidence" value="ECO:0007669"/>
    <property type="project" value="UniProtKB-KW"/>
</dbReference>
<evidence type="ECO:0000256" key="2">
    <source>
        <dbReference type="ARBA" id="ARBA00010141"/>
    </source>
</evidence>
<reference evidence="17" key="2">
    <citation type="journal article" date="2019" name="Int. J. Syst. Evol. Microbiol.">
        <title>The Global Catalogue of Microorganisms (GCM) 10K type strain sequencing project: providing services to taxonomists for standard genome sequencing and annotation.</title>
        <authorList>
            <consortium name="The Broad Institute Genomics Platform"/>
            <consortium name="The Broad Institute Genome Sequencing Center for Infectious Disease"/>
            <person name="Wu L."/>
            <person name="Ma J."/>
        </authorList>
    </citation>
    <scope>NUCLEOTIDE SEQUENCE [LARGE SCALE GENOMIC DNA]</scope>
    <source>
        <strain evidence="17">CGMCC 1.18437</strain>
    </source>
</reference>
<dbReference type="InterPro" id="IPR036291">
    <property type="entry name" value="NAD(P)-bd_dom_sf"/>
</dbReference>
<evidence type="ECO:0000313" key="16">
    <source>
        <dbReference type="Proteomes" id="UP000539473"/>
    </source>
</evidence>
<dbReference type="EMBL" id="JACHFK010000002">
    <property type="protein sequence ID" value="MBB5375702.1"/>
    <property type="molecule type" value="Genomic_DNA"/>
</dbReference>
<reference evidence="14" key="4">
    <citation type="submission" date="2024-05" db="EMBL/GenBank/DDBJ databases">
        <authorList>
            <person name="Sun Q."/>
            <person name="Zhou Y."/>
        </authorList>
    </citation>
    <scope>NUCLEOTIDE SEQUENCE</scope>
    <source>
        <strain evidence="14">CGMCC 1.18437</strain>
    </source>
</reference>
<dbReference type="CDD" id="cd05297">
    <property type="entry name" value="GH4_alpha_glucosidase_galactosidase"/>
    <property type="match status" value="1"/>
</dbReference>
<dbReference type="PANTHER" id="PTHR32092:SF6">
    <property type="entry name" value="ALPHA-GALACTOSIDASE"/>
    <property type="match status" value="1"/>
</dbReference>
<feature type="binding site" evidence="9">
    <location>
        <position position="150"/>
    </location>
    <ligand>
        <name>substrate</name>
    </ligand>
</feature>
<feature type="binding site" evidence="10">
    <location>
        <position position="202"/>
    </location>
    <ligand>
        <name>Mn(2+)</name>
        <dbReference type="ChEBI" id="CHEBI:29035"/>
    </ligand>
</feature>
<dbReference type="SUPFAM" id="SSF56327">
    <property type="entry name" value="LDH C-terminal domain-like"/>
    <property type="match status" value="1"/>
</dbReference>
<evidence type="ECO:0000256" key="7">
    <source>
        <dbReference type="ARBA" id="ARBA00023277"/>
    </source>
</evidence>
<protein>
    <submittedName>
        <fullName evidence="14 15">Alpha-galactosidase</fullName>
        <ecNumber evidence="15">3.2.1.22</ecNumber>
    </submittedName>
</protein>
<organism evidence="15 16">
    <name type="scientific">Deinococcus metalli</name>
    <dbReference type="NCBI Taxonomy" id="1141878"/>
    <lineage>
        <taxon>Bacteria</taxon>
        <taxon>Thermotogati</taxon>
        <taxon>Deinococcota</taxon>
        <taxon>Deinococci</taxon>
        <taxon>Deinococcales</taxon>
        <taxon>Deinococcaceae</taxon>
        <taxon>Deinococcus</taxon>
    </lineage>
</organism>
<dbReference type="SUPFAM" id="SSF51735">
    <property type="entry name" value="NAD(P)-binding Rossmann-fold domains"/>
    <property type="match status" value="1"/>
</dbReference>
<accession>A0A7W8KCK0</accession>
<evidence type="ECO:0000256" key="6">
    <source>
        <dbReference type="ARBA" id="ARBA00023211"/>
    </source>
</evidence>
<keyword evidence="4 12" id="KW-0378">Hydrolase</keyword>
<evidence type="ECO:0000256" key="4">
    <source>
        <dbReference type="ARBA" id="ARBA00022801"/>
    </source>
</evidence>
<keyword evidence="10" id="KW-0533">Nickel</keyword>
<feature type="domain" description="Glycosyl hydrolase family 4 C-terminal" evidence="13">
    <location>
        <begin position="197"/>
        <end position="418"/>
    </location>
</feature>
<comment type="cofactor">
    <cofactor evidence="1">
        <name>Mn(2+)</name>
        <dbReference type="ChEBI" id="CHEBI:29035"/>
    </cofactor>
</comment>
<keyword evidence="7" id="KW-0119">Carbohydrate metabolism</keyword>
<dbReference type="InterPro" id="IPR015955">
    <property type="entry name" value="Lactate_DH/Glyco_Ohase_4_C"/>
</dbReference>
<dbReference type="GO" id="GO:0005975">
    <property type="term" value="P:carbohydrate metabolic process"/>
    <property type="evidence" value="ECO:0007669"/>
    <property type="project" value="InterPro"/>
</dbReference>
<dbReference type="Pfam" id="PF02056">
    <property type="entry name" value="Glyco_hydro_4"/>
    <property type="match status" value="1"/>
</dbReference>
<dbReference type="InterPro" id="IPR053715">
    <property type="entry name" value="GH4_Enzyme_sf"/>
</dbReference>